<accession>A0A424Y983</accession>
<dbReference type="SUPFAM" id="SSF48019">
    <property type="entry name" value="post-AAA+ oligomerization domain-like"/>
    <property type="match status" value="1"/>
</dbReference>
<dbReference type="PANTHER" id="PTHR34388">
    <property type="entry name" value="DNA POLYMERASE III SUBUNIT DELTA"/>
    <property type="match status" value="1"/>
</dbReference>
<evidence type="ECO:0000256" key="4">
    <source>
        <dbReference type="ARBA" id="ARBA00022695"/>
    </source>
</evidence>
<evidence type="ECO:0000256" key="2">
    <source>
        <dbReference type="ARBA" id="ARBA00017703"/>
    </source>
</evidence>
<evidence type="ECO:0000259" key="9">
    <source>
        <dbReference type="Pfam" id="PF06144"/>
    </source>
</evidence>
<dbReference type="EC" id="2.7.7.7" evidence="1"/>
<keyword evidence="6" id="KW-0239">DNA-directed DNA polymerase</keyword>
<keyword evidence="4 11" id="KW-0548">Nucleotidyltransferase</keyword>
<evidence type="ECO:0000256" key="6">
    <source>
        <dbReference type="ARBA" id="ARBA00022932"/>
    </source>
</evidence>
<evidence type="ECO:0000256" key="8">
    <source>
        <dbReference type="ARBA" id="ARBA00049244"/>
    </source>
</evidence>
<evidence type="ECO:0000256" key="3">
    <source>
        <dbReference type="ARBA" id="ARBA00022679"/>
    </source>
</evidence>
<sequence>MEATRVLRDIKKKKILPIYLLWGEEEYLKKKIIVELKNCLVEPEMSSFNLDFFEGGNHSLKEILSRAETPPVLSNKRLIIVKNPPYFSEEVKEKKELEDLVRYLQEPVSHTCLVFSATKIDKRKKITRLLVKSNGAADCSPVKEGELKKWVRQKFRQEGKNIDNNALENLIELAGNDLNRLENEINKLCTYLGEDNNLSREKVKGLVTGSLESGIFSLVDSLGNKNKKEALDQLHRIILQGEPPLKILTMIARQFRLLIQVKTLQEGGYTRQEMIKELKVHPFVVKKLLSQVENFTRKELKRGLIKSHETDLKIKTGQLEPHTSLEFLIAGLE</sequence>
<dbReference type="Pfam" id="PF21694">
    <property type="entry name" value="DNA_pol3_delta_C"/>
    <property type="match status" value="1"/>
</dbReference>
<dbReference type="GO" id="GO:0009360">
    <property type="term" value="C:DNA polymerase III complex"/>
    <property type="evidence" value="ECO:0007669"/>
    <property type="project" value="InterPro"/>
</dbReference>
<dbReference type="InterPro" id="IPR048466">
    <property type="entry name" value="DNA_pol3_delta-like_C"/>
</dbReference>
<evidence type="ECO:0000259" key="10">
    <source>
        <dbReference type="Pfam" id="PF21694"/>
    </source>
</evidence>
<evidence type="ECO:0000256" key="7">
    <source>
        <dbReference type="ARBA" id="ARBA00034754"/>
    </source>
</evidence>
<dbReference type="Gene3D" id="1.10.8.60">
    <property type="match status" value="1"/>
</dbReference>
<evidence type="ECO:0000256" key="5">
    <source>
        <dbReference type="ARBA" id="ARBA00022705"/>
    </source>
</evidence>
<dbReference type="InterPro" id="IPR008921">
    <property type="entry name" value="DNA_pol3_clamp-load_cplx_C"/>
</dbReference>
<evidence type="ECO:0000256" key="1">
    <source>
        <dbReference type="ARBA" id="ARBA00012417"/>
    </source>
</evidence>
<dbReference type="PROSITE" id="PS00092">
    <property type="entry name" value="N6_MTASE"/>
    <property type="match status" value="1"/>
</dbReference>
<organism evidence="11 12">
    <name type="scientific">Candidatus Syntrophonatronum acetioxidans</name>
    <dbReference type="NCBI Taxonomy" id="1795816"/>
    <lineage>
        <taxon>Bacteria</taxon>
        <taxon>Bacillati</taxon>
        <taxon>Bacillota</taxon>
        <taxon>Clostridia</taxon>
        <taxon>Eubacteriales</taxon>
        <taxon>Syntrophomonadaceae</taxon>
        <taxon>Candidatus Syntrophonatronum</taxon>
    </lineage>
</organism>
<dbReference type="SUPFAM" id="SSF52540">
    <property type="entry name" value="P-loop containing nucleoside triphosphate hydrolases"/>
    <property type="match status" value="1"/>
</dbReference>
<evidence type="ECO:0000313" key="11">
    <source>
        <dbReference type="EMBL" id="RQD72748.1"/>
    </source>
</evidence>
<dbReference type="InterPro" id="IPR005790">
    <property type="entry name" value="DNA_polIII_delta"/>
</dbReference>
<dbReference type="Gene3D" id="1.20.272.10">
    <property type="match status" value="1"/>
</dbReference>
<feature type="domain" description="DNA polymerase III delta subunit-like C-terminal" evidence="10">
    <location>
        <begin position="212"/>
        <end position="330"/>
    </location>
</feature>
<dbReference type="PANTHER" id="PTHR34388:SF1">
    <property type="entry name" value="DNA POLYMERASE III SUBUNIT DELTA"/>
    <property type="match status" value="1"/>
</dbReference>
<dbReference type="GO" id="GO:0032259">
    <property type="term" value="P:methylation"/>
    <property type="evidence" value="ECO:0007669"/>
    <property type="project" value="InterPro"/>
</dbReference>
<feature type="domain" description="DNA polymerase III delta N-terminal" evidence="9">
    <location>
        <begin position="19"/>
        <end position="133"/>
    </location>
</feature>
<name>A0A424Y983_9FIRM</name>
<proteinExistence type="inferred from homology"/>
<keyword evidence="5" id="KW-0235">DNA replication</keyword>
<dbReference type="InterPro" id="IPR002052">
    <property type="entry name" value="DNA_methylase_N6_adenine_CS"/>
</dbReference>
<dbReference type="EMBL" id="QZAA01000298">
    <property type="protein sequence ID" value="RQD72748.1"/>
    <property type="molecule type" value="Genomic_DNA"/>
</dbReference>
<dbReference type="GO" id="GO:0003677">
    <property type="term" value="F:DNA binding"/>
    <property type="evidence" value="ECO:0007669"/>
    <property type="project" value="InterPro"/>
</dbReference>
<keyword evidence="3 11" id="KW-0808">Transferase</keyword>
<dbReference type="GO" id="GO:0008168">
    <property type="term" value="F:methyltransferase activity"/>
    <property type="evidence" value="ECO:0007669"/>
    <property type="project" value="InterPro"/>
</dbReference>
<dbReference type="Gene3D" id="3.40.50.300">
    <property type="entry name" value="P-loop containing nucleotide triphosphate hydrolases"/>
    <property type="match status" value="1"/>
</dbReference>
<comment type="caution">
    <text evidence="11">The sequence shown here is derived from an EMBL/GenBank/DDBJ whole genome shotgun (WGS) entry which is preliminary data.</text>
</comment>
<dbReference type="InterPro" id="IPR010372">
    <property type="entry name" value="DNA_pol3_delta_N"/>
</dbReference>
<evidence type="ECO:0000313" key="12">
    <source>
        <dbReference type="Proteomes" id="UP000285138"/>
    </source>
</evidence>
<dbReference type="AlphaFoldDB" id="A0A424Y983"/>
<protein>
    <recommendedName>
        <fullName evidence="2">DNA polymerase III subunit delta</fullName>
        <ecNumber evidence="1">2.7.7.7</ecNumber>
    </recommendedName>
</protein>
<dbReference type="Proteomes" id="UP000285138">
    <property type="component" value="Unassembled WGS sequence"/>
</dbReference>
<dbReference type="GO" id="GO:0003887">
    <property type="term" value="F:DNA-directed DNA polymerase activity"/>
    <property type="evidence" value="ECO:0007669"/>
    <property type="project" value="UniProtKB-KW"/>
</dbReference>
<dbReference type="Pfam" id="PF06144">
    <property type="entry name" value="DNA_pol3_delta"/>
    <property type="match status" value="1"/>
</dbReference>
<reference evidence="11 12" key="1">
    <citation type="submission" date="2018-08" db="EMBL/GenBank/DDBJ databases">
        <title>The metabolism and importance of syntrophic acetate oxidation coupled to methane or sulfide production in haloalkaline environments.</title>
        <authorList>
            <person name="Timmers P.H.A."/>
            <person name="Vavourakis C.D."/>
            <person name="Sorokin D.Y."/>
            <person name="Sinninghe Damste J.S."/>
            <person name="Muyzer G."/>
            <person name="Stams A.J.M."/>
            <person name="Plugge C.M."/>
        </authorList>
    </citation>
    <scope>NUCLEOTIDE SEQUENCE [LARGE SCALE GENOMIC DNA]</scope>
    <source>
        <strain evidence="11">MSAO_Bac1</strain>
    </source>
</reference>
<comment type="catalytic activity">
    <reaction evidence="8">
        <text>DNA(n) + a 2'-deoxyribonucleoside 5'-triphosphate = DNA(n+1) + diphosphate</text>
        <dbReference type="Rhea" id="RHEA:22508"/>
        <dbReference type="Rhea" id="RHEA-COMP:17339"/>
        <dbReference type="Rhea" id="RHEA-COMP:17340"/>
        <dbReference type="ChEBI" id="CHEBI:33019"/>
        <dbReference type="ChEBI" id="CHEBI:61560"/>
        <dbReference type="ChEBI" id="CHEBI:173112"/>
        <dbReference type="EC" id="2.7.7.7"/>
    </reaction>
</comment>
<gene>
    <name evidence="11" type="primary">holA</name>
    <name evidence="11" type="ORF">D5R97_10450</name>
</gene>
<dbReference type="NCBIfam" id="TIGR01128">
    <property type="entry name" value="holA"/>
    <property type="match status" value="1"/>
</dbReference>
<dbReference type="GO" id="GO:0006261">
    <property type="term" value="P:DNA-templated DNA replication"/>
    <property type="evidence" value="ECO:0007669"/>
    <property type="project" value="TreeGrafter"/>
</dbReference>
<dbReference type="InterPro" id="IPR027417">
    <property type="entry name" value="P-loop_NTPase"/>
</dbReference>
<comment type="similarity">
    <text evidence="7">Belongs to the DNA polymerase HolA subunit family.</text>
</comment>